<sequence length="159" mass="19157">MNFNEIMNSVDTFNNINIVNNMDREVYIDKNKGNQYALDQFNWTMKCRNYRQKIRHISKGFKVKNYDSVDTLDKLQEMLYKNNISQPWSRLEKHHKLEKISEYIDVLTINRDNVKEVKTYIYTKFNNGKLKSSKTVIYDREACKIKKIPVLEEYIKTLK</sequence>
<dbReference type="AlphaFoldDB" id="A0A6C0B4P1"/>
<reference evidence="1" key="1">
    <citation type="journal article" date="2020" name="Nature">
        <title>Giant virus diversity and host interactions through global metagenomics.</title>
        <authorList>
            <person name="Schulz F."/>
            <person name="Roux S."/>
            <person name="Paez-Espino D."/>
            <person name="Jungbluth S."/>
            <person name="Walsh D.A."/>
            <person name="Denef V.J."/>
            <person name="McMahon K.D."/>
            <person name="Konstantinidis K.T."/>
            <person name="Eloe-Fadrosh E.A."/>
            <person name="Kyrpides N.C."/>
            <person name="Woyke T."/>
        </authorList>
    </citation>
    <scope>NUCLEOTIDE SEQUENCE</scope>
    <source>
        <strain evidence="1">GVMAG-M-3300009422-16</strain>
    </source>
</reference>
<proteinExistence type="predicted"/>
<organism evidence="1">
    <name type="scientific">viral metagenome</name>
    <dbReference type="NCBI Taxonomy" id="1070528"/>
    <lineage>
        <taxon>unclassified sequences</taxon>
        <taxon>metagenomes</taxon>
        <taxon>organismal metagenomes</taxon>
    </lineage>
</organism>
<evidence type="ECO:0000313" key="1">
    <source>
        <dbReference type="EMBL" id="QHS86774.1"/>
    </source>
</evidence>
<name>A0A6C0B4P1_9ZZZZ</name>
<dbReference type="EMBL" id="MN739061">
    <property type="protein sequence ID" value="QHS86774.1"/>
    <property type="molecule type" value="Genomic_DNA"/>
</dbReference>
<protein>
    <submittedName>
        <fullName evidence="1">Uncharacterized protein</fullName>
    </submittedName>
</protein>
<accession>A0A6C0B4P1</accession>